<comment type="caution">
    <text evidence="3">The sequence shown here is derived from an EMBL/GenBank/DDBJ whole genome shotgun (WGS) entry which is preliminary data.</text>
</comment>
<protein>
    <submittedName>
        <fullName evidence="3">HIT family protein</fullName>
    </submittedName>
</protein>
<organism evidence="3 4">
    <name type="scientific">Faecalicoccus pleomorphus</name>
    <dbReference type="NCBI Taxonomy" id="1323"/>
    <lineage>
        <taxon>Bacteria</taxon>
        <taxon>Bacillati</taxon>
        <taxon>Bacillota</taxon>
        <taxon>Erysipelotrichia</taxon>
        <taxon>Erysipelotrichales</taxon>
        <taxon>Erysipelotrichaceae</taxon>
        <taxon>Faecalicoccus</taxon>
    </lineage>
</organism>
<dbReference type="Gene3D" id="3.30.428.10">
    <property type="entry name" value="HIT-like"/>
    <property type="match status" value="1"/>
</dbReference>
<evidence type="ECO:0000256" key="1">
    <source>
        <dbReference type="PROSITE-ProRule" id="PRU00464"/>
    </source>
</evidence>
<name>A0A3E3E561_9FIRM</name>
<dbReference type="GO" id="GO:0003824">
    <property type="term" value="F:catalytic activity"/>
    <property type="evidence" value="ECO:0007669"/>
    <property type="project" value="InterPro"/>
</dbReference>
<dbReference type="SUPFAM" id="SSF54197">
    <property type="entry name" value="HIT-like"/>
    <property type="match status" value="1"/>
</dbReference>
<dbReference type="AlphaFoldDB" id="A0A3E3E561"/>
<dbReference type="RefSeq" id="WP_117445996.1">
    <property type="nucleotide sequence ID" value="NZ_CALCIP010000038.1"/>
</dbReference>
<dbReference type="Pfam" id="PF01230">
    <property type="entry name" value="HIT"/>
    <property type="match status" value="1"/>
</dbReference>
<evidence type="ECO:0000313" key="3">
    <source>
        <dbReference type="EMBL" id="RGD76790.1"/>
    </source>
</evidence>
<dbReference type="EMBL" id="QUSK01000009">
    <property type="protein sequence ID" value="RGD76790.1"/>
    <property type="molecule type" value="Genomic_DNA"/>
</dbReference>
<dbReference type="PROSITE" id="PS51084">
    <property type="entry name" value="HIT_2"/>
    <property type="match status" value="1"/>
</dbReference>
<evidence type="ECO:0000259" key="2">
    <source>
        <dbReference type="PROSITE" id="PS51084"/>
    </source>
</evidence>
<feature type="domain" description="HIT" evidence="2">
    <location>
        <begin position="6"/>
        <end position="110"/>
    </location>
</feature>
<reference evidence="3 4" key="1">
    <citation type="submission" date="2018-08" db="EMBL/GenBank/DDBJ databases">
        <title>A genome reference for cultivated species of the human gut microbiota.</title>
        <authorList>
            <person name="Zou Y."/>
            <person name="Xue W."/>
            <person name="Luo G."/>
        </authorList>
    </citation>
    <scope>NUCLEOTIDE SEQUENCE [LARGE SCALE GENOMIC DNA]</scope>
    <source>
        <strain evidence="3 4">TF08-11</strain>
    </source>
</reference>
<proteinExistence type="predicted"/>
<evidence type="ECO:0000313" key="4">
    <source>
        <dbReference type="Proteomes" id="UP000260721"/>
    </source>
</evidence>
<feature type="short sequence motif" description="Histidine triad motif" evidence="1">
    <location>
        <begin position="95"/>
        <end position="99"/>
    </location>
</feature>
<sequence>MNQNNCFYCIKDERLSNLMIPVCTFSTSTLYLFKDQRYPGRCVLACDKHYNEIFELSYKERETMMQDLSKVSKALKLLFHADKINLAVYGDLVSHFHVHIVPKTRDGFEWGKPFSDEKEKHFLEDAEYQDRINKIKMALQDIDI</sequence>
<dbReference type="Proteomes" id="UP000260721">
    <property type="component" value="Unassembled WGS sequence"/>
</dbReference>
<dbReference type="InterPro" id="IPR036265">
    <property type="entry name" value="HIT-like_sf"/>
</dbReference>
<accession>A0A3E3E561</accession>
<dbReference type="InterPro" id="IPR011146">
    <property type="entry name" value="HIT-like"/>
</dbReference>
<gene>
    <name evidence="3" type="ORF">DXC78_04965</name>
</gene>